<dbReference type="InterPro" id="IPR023214">
    <property type="entry name" value="HAD_sf"/>
</dbReference>
<evidence type="ECO:0000313" key="8">
    <source>
        <dbReference type="Proteomes" id="UP000032180"/>
    </source>
</evidence>
<name>A0A0D9V373_9ORYZ</name>
<feature type="domain" description="FCP1 homology" evidence="6">
    <location>
        <begin position="288"/>
        <end position="447"/>
    </location>
</feature>
<evidence type="ECO:0000256" key="5">
    <source>
        <dbReference type="ARBA" id="ARBA00038355"/>
    </source>
</evidence>
<reference evidence="7" key="3">
    <citation type="submission" date="2015-04" db="UniProtKB">
        <authorList>
            <consortium name="EnsemblPlants"/>
        </authorList>
    </citation>
    <scope>IDENTIFICATION</scope>
</reference>
<dbReference type="PRINTS" id="PR00724">
    <property type="entry name" value="CRBOXYPTASEC"/>
</dbReference>
<dbReference type="InterPro" id="IPR011948">
    <property type="entry name" value="Dullard_phosphatase"/>
</dbReference>
<organism evidence="7 8">
    <name type="scientific">Leersia perrieri</name>
    <dbReference type="NCBI Taxonomy" id="77586"/>
    <lineage>
        <taxon>Eukaryota</taxon>
        <taxon>Viridiplantae</taxon>
        <taxon>Streptophyta</taxon>
        <taxon>Embryophyta</taxon>
        <taxon>Tracheophyta</taxon>
        <taxon>Spermatophyta</taxon>
        <taxon>Magnoliopsida</taxon>
        <taxon>Liliopsida</taxon>
        <taxon>Poales</taxon>
        <taxon>Poaceae</taxon>
        <taxon>BOP clade</taxon>
        <taxon>Oryzoideae</taxon>
        <taxon>Oryzeae</taxon>
        <taxon>Oryzinae</taxon>
        <taxon>Leersia</taxon>
    </lineage>
</organism>
<comment type="function">
    <text evidence="4">Probable phosphatase.</text>
</comment>
<proteinExistence type="inferred from homology"/>
<dbReference type="GO" id="GO:0006508">
    <property type="term" value="P:proteolysis"/>
    <property type="evidence" value="ECO:0007669"/>
    <property type="project" value="InterPro"/>
</dbReference>
<comment type="similarity">
    <text evidence="1">Belongs to the peptidase S10 family.</text>
</comment>
<dbReference type="EnsemblPlants" id="LPERR01G20230.3">
    <property type="protein sequence ID" value="LPERR01G20230.3"/>
    <property type="gene ID" value="LPERR01G20230"/>
</dbReference>
<dbReference type="Gramene" id="LPERR01G20230.4">
    <property type="protein sequence ID" value="LPERR01G20230.4"/>
    <property type="gene ID" value="LPERR01G20230"/>
</dbReference>
<dbReference type="PROSITE" id="PS50969">
    <property type="entry name" value="FCP1"/>
    <property type="match status" value="1"/>
</dbReference>
<accession>A0A0D9V373</accession>
<sequence>MPALRMNKMLSTDYLGTQELHSFCRTTEIFEDSQSQEIVFDRTAVGSTLPSHQNVCSTSEVSGGNFGIAGVSLLQDESDTATTSVLPLSLLSCGPRSMLPTSVPSSSGLETILSPDPMYNDLQVKEMNSDATAMDESTEFLQLILSSNDEGYNNGNEFQLWDVLDFYFSESFSAVQFDSLMGFTNDVSSSDHDWMNLVDMVERPVALLSLNDTEEQNNVTHEAHVDQATLDPDDTSLYLQMKPSDSESEINYASRGVAVNEYVDEKPLSRCLPDLMDVDSPSHLSKSARSKQLTLVLDLDETLVHSTLDHCDNADFTLQVFFNMKNHTVYVRQRPHLKMFLEKVAQMFEVIIYTASQRIYAEQLIDRLDPDGKLISHRIYRESCIFSDGCYTKDLTILGVDLAKVVIVDNTPQVFQLQVDNGIPIKSWFDDPSDQELVELLPFLETLVRVRLESLKIYSLSMGSIYLSEYLSESQWKGGPGCSSLIGNFAELGSYLLDDTGALSLNGNGWNRRFGVIFIDNPLGAGFSAAATDGKIPTDEPTVAAHLLAALQSFMALSESAYRARPLFLTGESYAGKYIPAAAAHILDANAKLPRERRVNLRGVAIGNGMTHPVAQVTVHADQAYFAGLINAAQKAKVEEMQNTTVRLIKSKNLTEARKERGKIISFLENVTGIATAFNYVRDKPYSTKPLHEFLNTGEAKAALGARSDVEWERCSGAVSKALREDIMASALGDVEAVLASNGTRVLLFQGVFDLRSGPASVEAWVRELTSWTGLGAFLAAERAVWRLGDGQLAGYVQGSGALTNVVLVGAGHMAAGDNRPAAQAMIEGWVLQTAPFDGSVAS</sequence>
<dbReference type="Gene3D" id="3.40.50.1000">
    <property type="entry name" value="HAD superfamily/HAD-like"/>
    <property type="match status" value="1"/>
</dbReference>
<dbReference type="AlphaFoldDB" id="A0A0D9V373"/>
<evidence type="ECO:0000256" key="3">
    <source>
        <dbReference type="ARBA" id="ARBA00022912"/>
    </source>
</evidence>
<dbReference type="InterPro" id="IPR018202">
    <property type="entry name" value="Ser_caboxypep_ser_AS"/>
</dbReference>
<evidence type="ECO:0000256" key="4">
    <source>
        <dbReference type="ARBA" id="ARBA00037324"/>
    </source>
</evidence>
<dbReference type="GO" id="GO:0004721">
    <property type="term" value="F:phosphoprotein phosphatase activity"/>
    <property type="evidence" value="ECO:0007669"/>
    <property type="project" value="UniProtKB-KW"/>
</dbReference>
<keyword evidence="2" id="KW-0378">Hydrolase</keyword>
<dbReference type="NCBIfam" id="TIGR02251">
    <property type="entry name" value="HIF-SF_euk"/>
    <property type="match status" value="1"/>
</dbReference>
<dbReference type="InterPro" id="IPR029058">
    <property type="entry name" value="AB_hydrolase_fold"/>
</dbReference>
<dbReference type="Gene3D" id="3.40.50.1820">
    <property type="entry name" value="alpha/beta hydrolase"/>
    <property type="match status" value="1"/>
</dbReference>
<dbReference type="EnsemblPlants" id="LPERR01G20230.4">
    <property type="protein sequence ID" value="LPERR01G20230.4"/>
    <property type="gene ID" value="LPERR01G20230"/>
</dbReference>
<dbReference type="PROSITE" id="PS00131">
    <property type="entry name" value="CARBOXYPEPT_SER_SER"/>
    <property type="match status" value="1"/>
</dbReference>
<dbReference type="GO" id="GO:0004185">
    <property type="term" value="F:serine-type carboxypeptidase activity"/>
    <property type="evidence" value="ECO:0007669"/>
    <property type="project" value="InterPro"/>
</dbReference>
<comment type="similarity">
    <text evidence="5">Belongs to the CTDSPL2 family.</text>
</comment>
<evidence type="ECO:0000256" key="2">
    <source>
        <dbReference type="ARBA" id="ARBA00022801"/>
    </source>
</evidence>
<dbReference type="Proteomes" id="UP000032180">
    <property type="component" value="Chromosome 1"/>
</dbReference>
<evidence type="ECO:0000259" key="6">
    <source>
        <dbReference type="PROSITE" id="PS50969"/>
    </source>
</evidence>
<dbReference type="CDD" id="cd07521">
    <property type="entry name" value="HAD_FCP1-like"/>
    <property type="match status" value="1"/>
</dbReference>
<dbReference type="InterPro" id="IPR036412">
    <property type="entry name" value="HAD-like_sf"/>
</dbReference>
<dbReference type="SUPFAM" id="SSF53474">
    <property type="entry name" value="alpha/beta-Hydrolases"/>
    <property type="match status" value="1"/>
</dbReference>
<dbReference type="FunFam" id="3.40.50.1000:FF:000015">
    <property type="entry name" value="CTD small phosphatase-like protein 2"/>
    <property type="match status" value="1"/>
</dbReference>
<dbReference type="Pfam" id="PF03031">
    <property type="entry name" value="NIF"/>
    <property type="match status" value="1"/>
</dbReference>
<evidence type="ECO:0000256" key="1">
    <source>
        <dbReference type="ARBA" id="ARBA00009431"/>
    </source>
</evidence>
<dbReference type="Pfam" id="PF00450">
    <property type="entry name" value="Peptidase_S10"/>
    <property type="match status" value="1"/>
</dbReference>
<dbReference type="SMART" id="SM00577">
    <property type="entry name" value="CPDc"/>
    <property type="match status" value="1"/>
</dbReference>
<dbReference type="SUPFAM" id="SSF56784">
    <property type="entry name" value="HAD-like"/>
    <property type="match status" value="1"/>
</dbReference>
<dbReference type="HOGENOM" id="CLU_017248_0_0_1"/>
<protein>
    <recommendedName>
        <fullName evidence="6">FCP1 homology domain-containing protein</fullName>
    </recommendedName>
</protein>
<evidence type="ECO:0000313" key="7">
    <source>
        <dbReference type="EnsemblPlants" id="LPERR01G20230.4"/>
    </source>
</evidence>
<dbReference type="InterPro" id="IPR004274">
    <property type="entry name" value="FCP1_dom"/>
</dbReference>
<dbReference type="InterPro" id="IPR001563">
    <property type="entry name" value="Peptidase_S10"/>
</dbReference>
<dbReference type="PANTHER" id="PTHR12210">
    <property type="entry name" value="DULLARD PROTEIN PHOSPHATASE"/>
    <property type="match status" value="1"/>
</dbReference>
<dbReference type="GO" id="GO:0005634">
    <property type="term" value="C:nucleus"/>
    <property type="evidence" value="ECO:0007669"/>
    <property type="project" value="UniProtKB-ARBA"/>
</dbReference>
<dbReference type="Gramene" id="LPERR01G20230.3">
    <property type="protein sequence ID" value="LPERR01G20230.3"/>
    <property type="gene ID" value="LPERR01G20230"/>
</dbReference>
<dbReference type="eggNOG" id="KOG1605">
    <property type="taxonomic scope" value="Eukaryota"/>
</dbReference>
<keyword evidence="8" id="KW-1185">Reference proteome</keyword>
<reference evidence="7 8" key="2">
    <citation type="submission" date="2013-12" db="EMBL/GenBank/DDBJ databases">
        <authorList>
            <person name="Yu Y."/>
            <person name="Lee S."/>
            <person name="de Baynast K."/>
            <person name="Wissotski M."/>
            <person name="Liu L."/>
            <person name="Talag J."/>
            <person name="Goicoechea J."/>
            <person name="Angelova A."/>
            <person name="Jetty R."/>
            <person name="Kudrna D."/>
            <person name="Golser W."/>
            <person name="Rivera L."/>
            <person name="Zhang J."/>
            <person name="Wing R."/>
        </authorList>
    </citation>
    <scope>NUCLEOTIDE SEQUENCE</scope>
</reference>
<keyword evidence="3" id="KW-0904">Protein phosphatase</keyword>
<dbReference type="eggNOG" id="KOG1282">
    <property type="taxonomic scope" value="Eukaryota"/>
</dbReference>
<reference evidence="7 8" key="1">
    <citation type="submission" date="2012-08" db="EMBL/GenBank/DDBJ databases">
        <title>Oryza genome evolution.</title>
        <authorList>
            <person name="Wing R.A."/>
        </authorList>
    </citation>
    <scope>NUCLEOTIDE SEQUENCE</scope>
</reference>
<dbReference type="InterPro" id="IPR050365">
    <property type="entry name" value="TIM50"/>
</dbReference>